<feature type="region of interest" description="Disordered" evidence="1">
    <location>
        <begin position="134"/>
        <end position="204"/>
    </location>
</feature>
<sequence length="204" mass="22082">MSARSDFWSRRRAAVADQDRAETRAREDAKVAEEQAALAERPEEEVLAELGLPSPESICSGDDVKAFMAKAVPDYLRRRALRTLWRSNPVLACLDGLNDYDGDFTNAATDAPGVQTAYRVGKGLQKHLDELARQASADEQDDDLTPETAPEQSLDEGAPAGEDVVAAAPEPEPEETPETDAADDTPADAPRPRRMAFRFDGGAA</sequence>
<dbReference type="InterPro" id="IPR021735">
    <property type="entry name" value="DUF3306"/>
</dbReference>
<feature type="compositionally biased region" description="Acidic residues" evidence="1">
    <location>
        <begin position="171"/>
        <end position="186"/>
    </location>
</feature>
<dbReference type="RefSeq" id="WP_091844740.1">
    <property type="nucleotide sequence ID" value="NZ_FOCM01000002.1"/>
</dbReference>
<reference evidence="3" key="1">
    <citation type="submission" date="2016-10" db="EMBL/GenBank/DDBJ databases">
        <authorList>
            <person name="Varghese N."/>
            <person name="Submissions S."/>
        </authorList>
    </citation>
    <scope>NUCLEOTIDE SEQUENCE [LARGE SCALE GENOMIC DNA]</scope>
    <source>
        <strain evidence="3">DSM 26893</strain>
    </source>
</reference>
<name>A0A1H8DRA5_9RHOB</name>
<feature type="compositionally biased region" description="Basic and acidic residues" evidence="1">
    <location>
        <begin position="18"/>
        <end position="33"/>
    </location>
</feature>
<gene>
    <name evidence="2" type="ORF">SAMN04488011_102444</name>
</gene>
<evidence type="ECO:0000313" key="2">
    <source>
        <dbReference type="EMBL" id="SEN09760.1"/>
    </source>
</evidence>
<feature type="compositionally biased region" description="Low complexity" evidence="1">
    <location>
        <begin position="156"/>
        <end position="169"/>
    </location>
</feature>
<keyword evidence="3" id="KW-1185">Reference proteome</keyword>
<dbReference type="Proteomes" id="UP000199372">
    <property type="component" value="Unassembled WGS sequence"/>
</dbReference>
<feature type="region of interest" description="Disordered" evidence="1">
    <location>
        <begin position="18"/>
        <end position="46"/>
    </location>
</feature>
<dbReference type="Pfam" id="PF11748">
    <property type="entry name" value="DUF3306"/>
    <property type="match status" value="1"/>
</dbReference>
<organism evidence="2 3">
    <name type="scientific">Palleronia pelagia</name>
    <dbReference type="NCBI Taxonomy" id="387096"/>
    <lineage>
        <taxon>Bacteria</taxon>
        <taxon>Pseudomonadati</taxon>
        <taxon>Pseudomonadota</taxon>
        <taxon>Alphaproteobacteria</taxon>
        <taxon>Rhodobacterales</taxon>
        <taxon>Roseobacteraceae</taxon>
        <taxon>Palleronia</taxon>
    </lineage>
</organism>
<dbReference type="OrthoDB" id="8100830at2"/>
<evidence type="ECO:0000256" key="1">
    <source>
        <dbReference type="SAM" id="MobiDB-lite"/>
    </source>
</evidence>
<proteinExistence type="predicted"/>
<accession>A0A1H8DRA5</accession>
<dbReference type="EMBL" id="FOCM01000002">
    <property type="protein sequence ID" value="SEN09760.1"/>
    <property type="molecule type" value="Genomic_DNA"/>
</dbReference>
<evidence type="ECO:0008006" key="4">
    <source>
        <dbReference type="Google" id="ProtNLM"/>
    </source>
</evidence>
<dbReference type="AlphaFoldDB" id="A0A1H8DRA5"/>
<evidence type="ECO:0000313" key="3">
    <source>
        <dbReference type="Proteomes" id="UP000199372"/>
    </source>
</evidence>
<protein>
    <recommendedName>
        <fullName evidence="4">DUF3306 domain-containing protein</fullName>
    </recommendedName>
</protein>